<sequence>MLPAECPSLRSSLWAGMLAAVEEQSQMQAQVPASVPSPPLEQWPLNQLLMLVQEQGAGRDGAQAKSNEGSEGVFKSNEGSEGVFKSNEGMHTLGHRVWVPQMCYGIQGACPTTVGLSFLALGHMSCKVIRSDRSYRRVFNRSVKERGERGHVQAHGRCARAAGCRCAALRGAAVAGYGSAVGLALSCVVSCVDVWVKLGTLGARKQLVVFFGNAGIGTRGGWGAKAVLQACRKVVERHNSGKPTDRVPGRVVTVDEFRISRVSSIMNSHQPCEEELDSSKPTRPEDWKPKPGQVQNCLLRSAWSKRFEAPVWGLMWCPWLAQATPGDLGKWVDRDCNAALNLQRAGESKWRPPELCRWPHRG</sequence>
<name>A0A699YU07_HAELA</name>
<keyword evidence="3" id="KW-1185">Reference proteome</keyword>
<evidence type="ECO:0000313" key="2">
    <source>
        <dbReference type="EMBL" id="GFH12725.1"/>
    </source>
</evidence>
<reference evidence="2 3" key="1">
    <citation type="submission" date="2020-02" db="EMBL/GenBank/DDBJ databases">
        <title>Draft genome sequence of Haematococcus lacustris strain NIES-144.</title>
        <authorList>
            <person name="Morimoto D."/>
            <person name="Nakagawa S."/>
            <person name="Yoshida T."/>
            <person name="Sawayama S."/>
        </authorList>
    </citation>
    <scope>NUCLEOTIDE SEQUENCE [LARGE SCALE GENOMIC DNA]</scope>
    <source>
        <strain evidence="2 3">NIES-144</strain>
    </source>
</reference>
<accession>A0A699YU07</accession>
<comment type="caution">
    <text evidence="2">The sequence shown here is derived from an EMBL/GenBank/DDBJ whole genome shotgun (WGS) entry which is preliminary data.</text>
</comment>
<evidence type="ECO:0000256" key="1">
    <source>
        <dbReference type="SAM" id="MobiDB-lite"/>
    </source>
</evidence>
<evidence type="ECO:0000313" key="3">
    <source>
        <dbReference type="Proteomes" id="UP000485058"/>
    </source>
</evidence>
<feature type="compositionally biased region" description="Basic and acidic residues" evidence="1">
    <location>
        <begin position="277"/>
        <end position="289"/>
    </location>
</feature>
<organism evidence="2 3">
    <name type="scientific">Haematococcus lacustris</name>
    <name type="common">Green alga</name>
    <name type="synonym">Haematococcus pluvialis</name>
    <dbReference type="NCBI Taxonomy" id="44745"/>
    <lineage>
        <taxon>Eukaryota</taxon>
        <taxon>Viridiplantae</taxon>
        <taxon>Chlorophyta</taxon>
        <taxon>core chlorophytes</taxon>
        <taxon>Chlorophyceae</taxon>
        <taxon>CS clade</taxon>
        <taxon>Chlamydomonadales</taxon>
        <taxon>Haematococcaceae</taxon>
        <taxon>Haematococcus</taxon>
    </lineage>
</organism>
<dbReference type="Proteomes" id="UP000485058">
    <property type="component" value="Unassembled WGS sequence"/>
</dbReference>
<protein>
    <submittedName>
        <fullName evidence="2">Uncharacterized protein</fullName>
    </submittedName>
</protein>
<gene>
    <name evidence="2" type="ORF">HaLaN_08464</name>
</gene>
<feature type="region of interest" description="Disordered" evidence="1">
    <location>
        <begin position="268"/>
        <end position="291"/>
    </location>
</feature>
<feature type="region of interest" description="Disordered" evidence="1">
    <location>
        <begin position="57"/>
        <end position="81"/>
    </location>
</feature>
<dbReference type="AlphaFoldDB" id="A0A699YU07"/>
<dbReference type="EMBL" id="BLLF01000533">
    <property type="protein sequence ID" value="GFH12725.1"/>
    <property type="molecule type" value="Genomic_DNA"/>
</dbReference>
<proteinExistence type="predicted"/>